<dbReference type="PANTHER" id="PTHR43581">
    <property type="entry name" value="ATP/GTP PHOSPHATASE"/>
    <property type="match status" value="1"/>
</dbReference>
<evidence type="ECO:0000259" key="2">
    <source>
        <dbReference type="Pfam" id="PF20469"/>
    </source>
</evidence>
<gene>
    <name evidence="3" type="ORF">MNO81_04175</name>
</gene>
<dbReference type="Proteomes" id="UP001154266">
    <property type="component" value="Unassembled WGS sequence"/>
</dbReference>
<proteinExistence type="predicted"/>
<dbReference type="CDD" id="cd01026">
    <property type="entry name" value="TOPRIM_OLD"/>
    <property type="match status" value="1"/>
</dbReference>
<accession>A0ABT6GKS0</accession>
<dbReference type="EMBL" id="JAKZMO010000003">
    <property type="protein sequence ID" value="MDG5481989.1"/>
    <property type="molecule type" value="Genomic_DNA"/>
</dbReference>
<organism evidence="3 4">
    <name type="scientific">Mycolicibacterium gadium</name>
    <name type="common">Mycobacterium gadium</name>
    <dbReference type="NCBI Taxonomy" id="1794"/>
    <lineage>
        <taxon>Bacteria</taxon>
        <taxon>Bacillati</taxon>
        <taxon>Actinomycetota</taxon>
        <taxon>Actinomycetes</taxon>
        <taxon>Mycobacteriales</taxon>
        <taxon>Mycobacteriaceae</taxon>
        <taxon>Mycolicibacterium</taxon>
    </lineage>
</organism>
<dbReference type="InterPro" id="IPR041685">
    <property type="entry name" value="AAA_GajA/Old/RecF-like"/>
</dbReference>
<dbReference type="Gene3D" id="3.40.50.300">
    <property type="entry name" value="P-loop containing nucleotide triphosphate hydrolases"/>
    <property type="match status" value="1"/>
</dbReference>
<evidence type="ECO:0000313" key="3">
    <source>
        <dbReference type="EMBL" id="MDG5481989.1"/>
    </source>
</evidence>
<evidence type="ECO:0000313" key="4">
    <source>
        <dbReference type="Proteomes" id="UP001154266"/>
    </source>
</evidence>
<dbReference type="SUPFAM" id="SSF52540">
    <property type="entry name" value="P-loop containing nucleoside triphosphate hydrolases"/>
    <property type="match status" value="1"/>
</dbReference>
<feature type="domain" description="OLD protein-like TOPRIM" evidence="2">
    <location>
        <begin position="237"/>
        <end position="303"/>
    </location>
</feature>
<dbReference type="RefSeq" id="WP_278219905.1">
    <property type="nucleotide sequence ID" value="NZ_JAKZMO010000003.1"/>
</dbReference>
<sequence>MRFVYLHPLRDAAADLRPGRDNKLIPLIAALAPESHPDREAIIDAANQANAALDKIATIKDARKHVADRLNTMTGTGRFAQKSGLSFEDPKFDRVVGAMRAKIGELAALEMDENGLGYNNLLYMAVLLAAIADAPATGDDAALRVLLVEEPEAHLHPQLQDLLMRFLESEAVGPTQVIATTHSPTFASSARVERLTVLARADGEGKPVARLPKDFGLTDRQLAYLRRFLDVTKASLFFARAVILVEGVAEQLLVPVIAARMGRSLAPNGVAVINIGGVAFPPFSDLFGFEKLPYRLSVISDGDGQPSSDELEGEDEALSPRAAGLAERAGDNVIVKLAEKTLEWDLAVAGNSALMLEALTQVKPIAGPRLSGQIADSDERARADAILNKVKDVKGRFAQELAELIADESKPLVVPAYLKEAIEWVTNAHDFGASAFGTGPSTADK</sequence>
<dbReference type="Pfam" id="PF20469">
    <property type="entry name" value="OLD-like_TOPRIM"/>
    <property type="match status" value="1"/>
</dbReference>
<protein>
    <submittedName>
        <fullName evidence="3">AAA family ATPase</fullName>
    </submittedName>
</protein>
<reference evidence="3" key="1">
    <citation type="journal article" date="2023" name="Environ. Microbiol.">
        <title>The 2-methylpropene degradation pathway in Mycobacteriaceae family strains.</title>
        <authorList>
            <person name="Helbich S."/>
            <person name="Barrantes I."/>
            <person name="Dos Anjos Borges L.G."/>
            <person name="Pieper D.H."/>
            <person name="Vainshtein Y."/>
            <person name="Sohn K."/>
            <person name="Engesser K.H."/>
        </authorList>
    </citation>
    <scope>NUCLEOTIDE SEQUENCE</scope>
    <source>
        <strain evidence="3">IBE100</strain>
    </source>
</reference>
<dbReference type="InterPro" id="IPR034139">
    <property type="entry name" value="TOPRIM_OLD"/>
</dbReference>
<dbReference type="InterPro" id="IPR051396">
    <property type="entry name" value="Bact_Antivir_Def_Nuclease"/>
</dbReference>
<dbReference type="PANTHER" id="PTHR43581:SF4">
    <property type="entry name" value="ATP_GTP PHOSPHATASE"/>
    <property type="match status" value="1"/>
</dbReference>
<dbReference type="InterPro" id="IPR027417">
    <property type="entry name" value="P-loop_NTPase"/>
</dbReference>
<name>A0ABT6GKS0_MYCGU</name>
<feature type="domain" description="Endonuclease GajA/Old nuclease/RecF-like AAA" evidence="1">
    <location>
        <begin position="40"/>
        <end position="187"/>
    </location>
</feature>
<keyword evidence="4" id="KW-1185">Reference proteome</keyword>
<evidence type="ECO:0000259" key="1">
    <source>
        <dbReference type="Pfam" id="PF13175"/>
    </source>
</evidence>
<comment type="caution">
    <text evidence="3">The sequence shown here is derived from an EMBL/GenBank/DDBJ whole genome shotgun (WGS) entry which is preliminary data.</text>
</comment>
<dbReference type="Pfam" id="PF13175">
    <property type="entry name" value="AAA_15"/>
    <property type="match status" value="1"/>
</dbReference>